<feature type="compositionally biased region" description="Basic residues" evidence="4">
    <location>
        <begin position="1047"/>
        <end position="1058"/>
    </location>
</feature>
<feature type="domain" description="Myb-like" evidence="5">
    <location>
        <begin position="780"/>
        <end position="858"/>
    </location>
</feature>
<evidence type="ECO:0000313" key="7">
    <source>
        <dbReference type="EMBL" id="ESZ91496.1"/>
    </source>
</evidence>
<dbReference type="Gene3D" id="1.10.10.60">
    <property type="entry name" value="Homeodomain-like"/>
    <property type="match status" value="2"/>
</dbReference>
<feature type="compositionally biased region" description="Basic and acidic residues" evidence="4">
    <location>
        <begin position="235"/>
        <end position="247"/>
    </location>
</feature>
<dbReference type="CDD" id="cd00167">
    <property type="entry name" value="SANT"/>
    <property type="match status" value="1"/>
</dbReference>
<dbReference type="PROSITE" id="PS51294">
    <property type="entry name" value="HTH_MYB"/>
    <property type="match status" value="1"/>
</dbReference>
<feature type="compositionally biased region" description="Acidic residues" evidence="4">
    <location>
        <begin position="1255"/>
        <end position="1272"/>
    </location>
</feature>
<dbReference type="InterPro" id="IPR001005">
    <property type="entry name" value="SANT/Myb"/>
</dbReference>
<feature type="compositionally biased region" description="Polar residues" evidence="4">
    <location>
        <begin position="248"/>
        <end position="261"/>
    </location>
</feature>
<feature type="region of interest" description="Disordered" evidence="4">
    <location>
        <begin position="459"/>
        <end position="525"/>
    </location>
</feature>
<dbReference type="EMBL" id="AYSA01000491">
    <property type="protein sequence ID" value="ESZ91496.1"/>
    <property type="molecule type" value="Genomic_DNA"/>
</dbReference>
<dbReference type="PROSITE" id="PS50090">
    <property type="entry name" value="MYB_LIKE"/>
    <property type="match status" value="2"/>
</dbReference>
<comment type="caution">
    <text evidence="7">The sequence shown here is derived from an EMBL/GenBank/DDBJ whole genome shotgun (WGS) entry which is preliminary data.</text>
</comment>
<dbReference type="Pfam" id="PF13921">
    <property type="entry name" value="Myb_DNA-bind_6"/>
    <property type="match status" value="1"/>
</dbReference>
<dbReference type="GO" id="GO:0005634">
    <property type="term" value="C:nucleus"/>
    <property type="evidence" value="ECO:0007669"/>
    <property type="project" value="UniProtKB-SubCell"/>
</dbReference>
<evidence type="ECO:0000256" key="4">
    <source>
        <dbReference type="SAM" id="MobiDB-lite"/>
    </source>
</evidence>
<evidence type="ECO:0000256" key="1">
    <source>
        <dbReference type="ARBA" id="ARBA00004123"/>
    </source>
</evidence>
<feature type="domain" description="HTH myb-type" evidence="6">
    <location>
        <begin position="734"/>
        <end position="782"/>
    </location>
</feature>
<feature type="compositionally biased region" description="Acidic residues" evidence="4">
    <location>
        <begin position="1205"/>
        <end position="1217"/>
    </location>
</feature>
<dbReference type="PANTHER" id="PTHR46380:SF2">
    <property type="entry name" value="CYCLIN-D-BINDING MYB-LIKE TRANSCRIPTION FACTOR 1"/>
    <property type="match status" value="1"/>
</dbReference>
<dbReference type="InterPro" id="IPR017930">
    <property type="entry name" value="Myb_dom"/>
</dbReference>
<dbReference type="InterPro" id="IPR051651">
    <property type="entry name" value="DMTF1_DNA-bind_reg"/>
</dbReference>
<feature type="region of interest" description="Disordered" evidence="4">
    <location>
        <begin position="542"/>
        <end position="667"/>
    </location>
</feature>
<feature type="compositionally biased region" description="Polar residues" evidence="4">
    <location>
        <begin position="33"/>
        <end position="47"/>
    </location>
</feature>
<keyword evidence="3" id="KW-0539">Nucleus</keyword>
<dbReference type="STRING" id="1432307.W9C6K9"/>
<feature type="compositionally biased region" description="Polar residues" evidence="4">
    <location>
        <begin position="57"/>
        <end position="68"/>
    </location>
</feature>
<evidence type="ECO:0000256" key="2">
    <source>
        <dbReference type="ARBA" id="ARBA00023125"/>
    </source>
</evidence>
<keyword evidence="2" id="KW-0238">DNA-binding</keyword>
<evidence type="ECO:0008006" key="9">
    <source>
        <dbReference type="Google" id="ProtNLM"/>
    </source>
</evidence>
<evidence type="ECO:0000313" key="8">
    <source>
        <dbReference type="Proteomes" id="UP000019487"/>
    </source>
</evidence>
<feature type="compositionally biased region" description="Polar residues" evidence="4">
    <location>
        <begin position="285"/>
        <end position="295"/>
    </location>
</feature>
<accession>W9C6K9</accession>
<feature type="compositionally biased region" description="Polar residues" evidence="4">
    <location>
        <begin position="545"/>
        <end position="554"/>
    </location>
</feature>
<comment type="subcellular location">
    <subcellularLocation>
        <location evidence="1">Nucleus</location>
    </subcellularLocation>
</comment>
<feature type="compositionally biased region" description="Basic residues" evidence="4">
    <location>
        <begin position="296"/>
        <end position="309"/>
    </location>
</feature>
<dbReference type="SUPFAM" id="SSF46689">
    <property type="entry name" value="Homeodomain-like"/>
    <property type="match status" value="1"/>
</dbReference>
<feature type="region of interest" description="Disordered" evidence="4">
    <location>
        <begin position="983"/>
        <end position="1221"/>
    </location>
</feature>
<reference evidence="7 8" key="1">
    <citation type="journal article" date="2014" name="Genome Announc.">
        <title>Draft genome sequence of Sclerotinia borealis, a psychrophilic plant pathogenic fungus.</title>
        <authorList>
            <person name="Mardanov A.V."/>
            <person name="Beletsky A.V."/>
            <person name="Kadnikov V.V."/>
            <person name="Ignatov A.N."/>
            <person name="Ravin N.V."/>
        </authorList>
    </citation>
    <scope>NUCLEOTIDE SEQUENCE [LARGE SCALE GENOMIC DNA]</scope>
    <source>
        <strain evidence="8">F-4157</strain>
    </source>
</reference>
<dbReference type="Proteomes" id="UP000019487">
    <property type="component" value="Unassembled WGS sequence"/>
</dbReference>
<feature type="compositionally biased region" description="Basic and acidic residues" evidence="4">
    <location>
        <begin position="655"/>
        <end position="667"/>
    </location>
</feature>
<feature type="region of interest" description="Disordered" evidence="4">
    <location>
        <begin position="1"/>
        <end position="447"/>
    </location>
</feature>
<feature type="compositionally biased region" description="Acidic residues" evidence="4">
    <location>
        <begin position="1137"/>
        <end position="1154"/>
    </location>
</feature>
<sequence length="1309" mass="145784">MLGWAKGLFSSQPESKYSQEDSIDCETDKIIQETETTSSLSGNNLAMDTTPREPASDQLSGTDQDNGTSSRKSKKSKKKNKKIGGSASVLQREYRMAGSEGSPEIGASELDPSTSPTPPSAERSRPSFNTGETSEELPSDAGTAKSNTKKERRRRQESNHNTHSEDQSANGPVAGSESYPSEQIYEPEETLESANIKLPKPKQKRKHRKSHQEELQTGAEDHTPSESIGAAQLADAEHQELEPETHQDSIAQEDTTTFSGSNKKRKRKKSIPVDQSMTDVEMANPQETAISTNSVTKKKERRKKRRSNKSHSASLGEGEILPPEEPEDQANLTHAEENKKKSKSGKAVALGTAEPKEQAQDQVAQSPEETTAVEILDNHSAEQFHLPKSNTGKRKKLQQSMEETGIQDQDTETHALDKTTLPQPRVKKYIAKPKTSKVNRTEAGDANSAALLNQLISGRKKSQLESNPVVPSAKALGKRPARDEPVEHQSKKRKQIDADPRNGDIRSMFSDDAPQHGSSSVAASKTNLKANLPALNVEVAISSPAVKTSRSANQEMAGWTASDRRSTSAENNQDSSDDASEFEEQSGEASVTRRKRYLPVDEPTLVALETPKSGKNPMQKAPKSEKTSSKKLGKAKKDASSKAKPKRSRSQSVVRPKDGNGRFDEDETKKIADAVELYRADNDMEQQAVNSIIQGNALTDGKKFWDFMKEEVPDVPKRNLQSWCRRNFHNYAARGVWSTEQDEELMEVFKRLPKKWSLIGAELNRLPDDCRDRWRNYLSVTNLELGPWKLEEEQQLKDAVKKCIELIREDRRREGLLTPEEEDDDTYHEHDISWMKVSELMDLSRSHLQCYRKWKAIKAREHATTDDLVAERIVISNSWNHLKSYRDATKTLAAEKLQFLKAIRDSKAGAESKIDWRAIDKNLDRNHDAMEMRICLRGLTQNIPGHTSKPLQENVKLLIKAFEDSAPHEPEGYVDLPFESTGLKKRTKRSKTSSLFENNPELYDVGGSNSKPKMRHRMLKQDESHGSNSAANAEDGDTVQVFDSAKKARRSVLAKKPRSGFALSTERVMDSDSDDRAPTSAQKPQSEDEDVRKPGSKTKQTPSKSKGHRAARTEILEDGSDDEQERRSDFDSHLDSEDVEMADAQDDSNDEDSNNETSQSVQFNLGGGGSNGTKGTDHSLDGQLSDGDAEEMALDNSAFNHPPVDSDDDSEMQDPDELQVPATPEYELREGHSEMREQVADLDESGQVYEMSESEHEEAELQVEDDDDEESVMDDMSDIPAKVINKKKPGVNGEGDVYFGREASVDLDQ</sequence>
<evidence type="ECO:0000259" key="5">
    <source>
        <dbReference type="PROSITE" id="PS50090"/>
    </source>
</evidence>
<feature type="compositionally biased region" description="Basic and acidic residues" evidence="4">
    <location>
        <begin position="211"/>
        <end position="224"/>
    </location>
</feature>
<feature type="compositionally biased region" description="Basic and acidic residues" evidence="4">
    <location>
        <begin position="480"/>
        <end position="504"/>
    </location>
</feature>
<feature type="compositionally biased region" description="Low complexity" evidence="4">
    <location>
        <begin position="310"/>
        <end position="321"/>
    </location>
</feature>
<name>W9C6K9_SCLBF</name>
<evidence type="ECO:0000256" key="3">
    <source>
        <dbReference type="ARBA" id="ARBA00023242"/>
    </source>
</evidence>
<dbReference type="PANTHER" id="PTHR46380">
    <property type="entry name" value="CYCLIN-D-BINDING MYB-LIKE TRANSCRIPTION FACTOR 1"/>
    <property type="match status" value="1"/>
</dbReference>
<feature type="compositionally biased region" description="Basic and acidic residues" evidence="4">
    <location>
        <begin position="1124"/>
        <end position="1136"/>
    </location>
</feature>
<feature type="compositionally biased region" description="Basic and acidic residues" evidence="4">
    <location>
        <begin position="154"/>
        <end position="166"/>
    </location>
</feature>
<feature type="compositionally biased region" description="Basic and acidic residues" evidence="4">
    <location>
        <begin position="1067"/>
        <end position="1077"/>
    </location>
</feature>
<feature type="compositionally biased region" description="Acidic residues" evidence="4">
    <location>
        <begin position="575"/>
        <end position="586"/>
    </location>
</feature>
<feature type="region of interest" description="Disordered" evidence="4">
    <location>
        <begin position="1252"/>
        <end position="1272"/>
    </location>
</feature>
<dbReference type="HOGENOM" id="CLU_270732_0_0_1"/>
<dbReference type="SMART" id="SM00717">
    <property type="entry name" value="SANT"/>
    <property type="match status" value="3"/>
</dbReference>
<protein>
    <recommendedName>
        <fullName evidence="9">DNA-binding protein REB1</fullName>
    </recommendedName>
</protein>
<gene>
    <name evidence="7" type="ORF">SBOR_8125</name>
</gene>
<feature type="compositionally biased region" description="Polar residues" evidence="4">
    <location>
        <begin position="516"/>
        <end position="525"/>
    </location>
</feature>
<feature type="domain" description="Myb-like" evidence="5">
    <location>
        <begin position="729"/>
        <end position="778"/>
    </location>
</feature>
<proteinExistence type="predicted"/>
<feature type="compositionally biased region" description="Basic residues" evidence="4">
    <location>
        <begin position="71"/>
        <end position="82"/>
    </location>
</feature>
<organism evidence="7 8">
    <name type="scientific">Sclerotinia borealis (strain F-4128)</name>
    <dbReference type="NCBI Taxonomy" id="1432307"/>
    <lineage>
        <taxon>Eukaryota</taxon>
        <taxon>Fungi</taxon>
        <taxon>Dikarya</taxon>
        <taxon>Ascomycota</taxon>
        <taxon>Pezizomycotina</taxon>
        <taxon>Leotiomycetes</taxon>
        <taxon>Helotiales</taxon>
        <taxon>Sclerotiniaceae</taxon>
        <taxon>Sclerotinia</taxon>
    </lineage>
</organism>
<feature type="compositionally biased region" description="Basic residues" evidence="4">
    <location>
        <begin position="425"/>
        <end position="437"/>
    </location>
</feature>
<feature type="compositionally biased region" description="Polar residues" evidence="4">
    <location>
        <begin position="398"/>
        <end position="408"/>
    </location>
</feature>
<dbReference type="GO" id="GO:0003700">
    <property type="term" value="F:DNA-binding transcription factor activity"/>
    <property type="evidence" value="ECO:0007669"/>
    <property type="project" value="TreeGrafter"/>
</dbReference>
<evidence type="ECO:0000259" key="6">
    <source>
        <dbReference type="PROSITE" id="PS51294"/>
    </source>
</evidence>
<dbReference type="InterPro" id="IPR009057">
    <property type="entry name" value="Homeodomain-like_sf"/>
</dbReference>
<dbReference type="GO" id="GO:0000976">
    <property type="term" value="F:transcription cis-regulatory region binding"/>
    <property type="evidence" value="ECO:0007669"/>
    <property type="project" value="TreeGrafter"/>
</dbReference>
<feature type="compositionally biased region" description="Basic residues" evidence="4">
    <location>
        <begin position="199"/>
        <end position="210"/>
    </location>
</feature>
<feature type="compositionally biased region" description="Polar residues" evidence="4">
    <location>
        <begin position="360"/>
        <end position="369"/>
    </location>
</feature>
<dbReference type="OrthoDB" id="39591at2759"/>
<keyword evidence="8" id="KW-1185">Reference proteome</keyword>